<comment type="caution">
    <text evidence="10">Lacks conserved residue(s) required for the propagation of feature annotation.</text>
</comment>
<evidence type="ECO:0000256" key="4">
    <source>
        <dbReference type="ARBA" id="ARBA00022741"/>
    </source>
</evidence>
<evidence type="ECO:0000256" key="9">
    <source>
        <dbReference type="ARBA" id="ARBA00052017"/>
    </source>
</evidence>
<reference evidence="12 13" key="1">
    <citation type="submission" date="2018-06" db="EMBL/GenBank/DDBJ databases">
        <authorList>
            <consortium name="Pathogen Informatics"/>
            <person name="Doyle S."/>
        </authorList>
    </citation>
    <scope>NUCLEOTIDE SEQUENCE [LARGE SCALE GENOMIC DNA]</scope>
    <source>
        <strain evidence="12 13">NCTC11370</strain>
    </source>
</reference>
<feature type="binding site" evidence="10">
    <location>
        <position position="69"/>
    </location>
    <ligand>
        <name>substrate</name>
    </ligand>
</feature>
<dbReference type="InterPro" id="IPR020922">
    <property type="entry name" value="dITP/XTP_pyrophosphatase"/>
</dbReference>
<dbReference type="Proteomes" id="UP000254554">
    <property type="component" value="Unassembled WGS sequence"/>
</dbReference>
<feature type="binding site" evidence="10">
    <location>
        <position position="176"/>
    </location>
    <ligand>
        <name>substrate</name>
    </ligand>
</feature>
<dbReference type="GO" id="GO:0005829">
    <property type="term" value="C:cytosol"/>
    <property type="evidence" value="ECO:0007669"/>
    <property type="project" value="TreeGrafter"/>
</dbReference>
<dbReference type="GO" id="GO:0000166">
    <property type="term" value="F:nucleotide binding"/>
    <property type="evidence" value="ECO:0007669"/>
    <property type="project" value="UniProtKB-KW"/>
</dbReference>
<comment type="catalytic activity">
    <reaction evidence="9 10">
        <text>XTP + H2O = XMP + diphosphate + H(+)</text>
        <dbReference type="Rhea" id="RHEA:28610"/>
        <dbReference type="ChEBI" id="CHEBI:15377"/>
        <dbReference type="ChEBI" id="CHEBI:15378"/>
        <dbReference type="ChEBI" id="CHEBI:33019"/>
        <dbReference type="ChEBI" id="CHEBI:57464"/>
        <dbReference type="ChEBI" id="CHEBI:61314"/>
        <dbReference type="EC" id="3.6.1.66"/>
    </reaction>
</comment>
<comment type="cofactor">
    <cofactor evidence="10">
        <name>Mg(2+)</name>
        <dbReference type="ChEBI" id="CHEBI:18420"/>
    </cofactor>
    <text evidence="10">Binds 1 Mg(2+) ion per subunit.</text>
</comment>
<dbReference type="Gene3D" id="3.90.950.10">
    <property type="match status" value="1"/>
</dbReference>
<feature type="binding site" evidence="10">
    <location>
        <position position="68"/>
    </location>
    <ligand>
        <name>Mg(2+)</name>
        <dbReference type="ChEBI" id="CHEBI:18420"/>
    </ligand>
</feature>
<dbReference type="SUPFAM" id="SSF52972">
    <property type="entry name" value="ITPase-like"/>
    <property type="match status" value="1"/>
</dbReference>
<evidence type="ECO:0000313" key="13">
    <source>
        <dbReference type="Proteomes" id="UP000254554"/>
    </source>
</evidence>
<keyword evidence="6 10" id="KW-0460">Magnesium</keyword>
<evidence type="ECO:0000256" key="10">
    <source>
        <dbReference type="HAMAP-Rule" id="MF_01405"/>
    </source>
</evidence>
<comment type="subunit">
    <text evidence="2 10">Homodimer.</text>
</comment>
<dbReference type="STRING" id="1094715.GCA_000236165_02685"/>
<organism evidence="12 13">
    <name type="scientific">Fluoribacter dumoffii</name>
    <dbReference type="NCBI Taxonomy" id="463"/>
    <lineage>
        <taxon>Bacteria</taxon>
        <taxon>Pseudomonadati</taxon>
        <taxon>Pseudomonadota</taxon>
        <taxon>Gammaproteobacteria</taxon>
        <taxon>Legionellales</taxon>
        <taxon>Legionellaceae</taxon>
        <taxon>Fluoribacter</taxon>
    </lineage>
</organism>
<keyword evidence="7 10" id="KW-0546">Nucleotide metabolism</keyword>
<dbReference type="HAMAP" id="MF_01405">
    <property type="entry name" value="Non_canon_purine_NTPase"/>
    <property type="match status" value="1"/>
</dbReference>
<sequence>MMKEIILATSNPGKIKELSELLAPIKCIPQTDLGITDALENGLSFIENALIKARHASLHTGKPALADDSGLVVPALHGEPGIYSARYAGKEATDAGNIQLLLKKMEHIPIHQRNAWFYCAIALVEHAKDPVPIIATGICKGIIHPHPVGEGGFGYDPIFYLPDFQCTVAQLPAKIKNNISHRAQALKQLRVLVKNDDGH</sequence>
<keyword evidence="4 10" id="KW-0547">Nucleotide-binding</keyword>
<dbReference type="GO" id="GO:0036222">
    <property type="term" value="F:XTP diphosphatase activity"/>
    <property type="evidence" value="ECO:0007669"/>
    <property type="project" value="UniProtKB-UniRule"/>
</dbReference>
<evidence type="ECO:0000256" key="5">
    <source>
        <dbReference type="ARBA" id="ARBA00022801"/>
    </source>
</evidence>
<accession>A0A377G6H5</accession>
<evidence type="ECO:0000256" key="1">
    <source>
        <dbReference type="ARBA" id="ARBA00008023"/>
    </source>
</evidence>
<comment type="function">
    <text evidence="10">Pyrophosphatase that catalyzes the hydrolysis of nucleoside triphosphates to their monophosphate derivatives, with a high preference for the non-canonical purine nucleotides XTP (xanthosine triphosphate), dITP (deoxyinosine triphosphate) and ITP. Seems to function as a house-cleaning enzyme that removes non-canonical purine nucleotides from the nucleotide pool, thus preventing their incorporation into DNA/RNA and avoiding chromosomal lesions.</text>
</comment>
<dbReference type="GO" id="GO:0036220">
    <property type="term" value="F:ITP diphosphatase activity"/>
    <property type="evidence" value="ECO:0007669"/>
    <property type="project" value="UniProtKB-UniRule"/>
</dbReference>
<evidence type="ECO:0000256" key="8">
    <source>
        <dbReference type="ARBA" id="ARBA00051875"/>
    </source>
</evidence>
<proteinExistence type="inferred from homology"/>
<evidence type="ECO:0000256" key="3">
    <source>
        <dbReference type="ARBA" id="ARBA00022723"/>
    </source>
</evidence>
<dbReference type="InterPro" id="IPR002637">
    <property type="entry name" value="RdgB/HAM1"/>
</dbReference>
<keyword evidence="5 10" id="KW-0378">Hydrolase</keyword>
<dbReference type="GO" id="GO:0009146">
    <property type="term" value="P:purine nucleoside triphosphate catabolic process"/>
    <property type="evidence" value="ECO:0007669"/>
    <property type="project" value="UniProtKB-UniRule"/>
</dbReference>
<name>A0A377G6H5_9GAMM</name>
<evidence type="ECO:0000256" key="6">
    <source>
        <dbReference type="ARBA" id="ARBA00022842"/>
    </source>
</evidence>
<dbReference type="InterPro" id="IPR029001">
    <property type="entry name" value="ITPase-like_fam"/>
</dbReference>
<evidence type="ECO:0000313" key="12">
    <source>
        <dbReference type="EMBL" id="STO20343.1"/>
    </source>
</evidence>
<feature type="active site" description="Proton acceptor" evidence="10">
    <location>
        <position position="68"/>
    </location>
</feature>
<dbReference type="NCBIfam" id="TIGR00042">
    <property type="entry name" value="RdgB/HAM1 family non-canonical purine NTP pyrophosphatase"/>
    <property type="match status" value="1"/>
</dbReference>
<dbReference type="GO" id="GO:0017111">
    <property type="term" value="F:ribonucleoside triphosphate phosphatase activity"/>
    <property type="evidence" value="ECO:0007669"/>
    <property type="project" value="InterPro"/>
</dbReference>
<keyword evidence="13" id="KW-1185">Reference proteome</keyword>
<evidence type="ECO:0000256" key="2">
    <source>
        <dbReference type="ARBA" id="ARBA00011738"/>
    </source>
</evidence>
<evidence type="ECO:0000256" key="7">
    <source>
        <dbReference type="ARBA" id="ARBA00023080"/>
    </source>
</evidence>
<evidence type="ECO:0000256" key="11">
    <source>
        <dbReference type="RuleBase" id="RU003781"/>
    </source>
</evidence>
<dbReference type="PANTHER" id="PTHR11067:SF9">
    <property type="entry name" value="INOSINE TRIPHOSPHATE PYROPHOSPHATASE"/>
    <property type="match status" value="1"/>
</dbReference>
<comment type="catalytic activity">
    <reaction evidence="8 10">
        <text>dITP + H2O = dIMP + diphosphate + H(+)</text>
        <dbReference type="Rhea" id="RHEA:28342"/>
        <dbReference type="ChEBI" id="CHEBI:15377"/>
        <dbReference type="ChEBI" id="CHEBI:15378"/>
        <dbReference type="ChEBI" id="CHEBI:33019"/>
        <dbReference type="ChEBI" id="CHEBI:61194"/>
        <dbReference type="ChEBI" id="CHEBI:61382"/>
        <dbReference type="EC" id="3.6.1.66"/>
    </reaction>
</comment>
<dbReference type="Pfam" id="PF01725">
    <property type="entry name" value="Ham1p_like"/>
    <property type="match status" value="1"/>
</dbReference>
<gene>
    <name evidence="12" type="primary">rdgB</name>
    <name evidence="12" type="ORF">NCTC11370_00397</name>
</gene>
<feature type="binding site" evidence="10">
    <location>
        <begin position="181"/>
        <end position="182"/>
    </location>
    <ligand>
        <name>substrate</name>
    </ligand>
</feature>
<dbReference type="GO" id="GO:0035870">
    <property type="term" value="F:dITP diphosphatase activity"/>
    <property type="evidence" value="ECO:0007669"/>
    <property type="project" value="UniProtKB-UniRule"/>
</dbReference>
<comment type="similarity">
    <text evidence="1 10 11">Belongs to the HAM1 NTPase family.</text>
</comment>
<dbReference type="EMBL" id="UGGT01000001">
    <property type="protein sequence ID" value="STO20343.1"/>
    <property type="molecule type" value="Genomic_DNA"/>
</dbReference>
<feature type="binding site" evidence="10">
    <location>
        <begin position="9"/>
        <end position="14"/>
    </location>
    <ligand>
        <name>substrate</name>
    </ligand>
</feature>
<dbReference type="AlphaFoldDB" id="A0A377G6H5"/>
<feature type="binding site" evidence="10">
    <location>
        <begin position="153"/>
        <end position="156"/>
    </location>
    <ligand>
        <name>substrate</name>
    </ligand>
</feature>
<keyword evidence="3 10" id="KW-0479">Metal-binding</keyword>
<dbReference type="GO" id="GO:0046872">
    <property type="term" value="F:metal ion binding"/>
    <property type="evidence" value="ECO:0007669"/>
    <property type="project" value="UniProtKB-KW"/>
</dbReference>
<dbReference type="EC" id="3.6.1.66" evidence="10"/>
<dbReference type="PANTHER" id="PTHR11067">
    <property type="entry name" value="INOSINE TRIPHOSPHATE PYROPHOSPHATASE/HAM1 PROTEIN"/>
    <property type="match status" value="1"/>
</dbReference>
<dbReference type="CDD" id="cd00515">
    <property type="entry name" value="HAM1"/>
    <property type="match status" value="1"/>
</dbReference>
<protein>
    <recommendedName>
        <fullName evidence="10">dITP/XTP pyrophosphatase</fullName>
        <ecNumber evidence="10">3.6.1.66</ecNumber>
    </recommendedName>
    <alternativeName>
        <fullName evidence="10">Non-canonical purine NTP pyrophosphatase</fullName>
    </alternativeName>
    <alternativeName>
        <fullName evidence="10">Non-standard purine NTP pyrophosphatase</fullName>
    </alternativeName>
    <alternativeName>
        <fullName evidence="10">Nucleoside-triphosphate diphosphatase</fullName>
    </alternativeName>
    <alternativeName>
        <fullName evidence="10">Nucleoside-triphosphate pyrophosphatase</fullName>
        <shortName evidence="10">NTPase</shortName>
    </alternativeName>
</protein>
<dbReference type="FunFam" id="3.90.950.10:FF:000001">
    <property type="entry name" value="dITP/XTP pyrophosphatase"/>
    <property type="match status" value="1"/>
</dbReference>
<dbReference type="GO" id="GO:0009117">
    <property type="term" value="P:nucleotide metabolic process"/>
    <property type="evidence" value="ECO:0007669"/>
    <property type="project" value="UniProtKB-KW"/>
</dbReference>
<comment type="catalytic activity">
    <reaction evidence="10">
        <text>ITP + H2O = IMP + diphosphate + H(+)</text>
        <dbReference type="Rhea" id="RHEA:29399"/>
        <dbReference type="ChEBI" id="CHEBI:15377"/>
        <dbReference type="ChEBI" id="CHEBI:15378"/>
        <dbReference type="ChEBI" id="CHEBI:33019"/>
        <dbReference type="ChEBI" id="CHEBI:58053"/>
        <dbReference type="ChEBI" id="CHEBI:61402"/>
        <dbReference type="EC" id="3.6.1.66"/>
    </reaction>
</comment>